<dbReference type="AlphaFoldDB" id="A0AAE0W3E9"/>
<dbReference type="PANTHER" id="PTHR22923:SF116">
    <property type="entry name" value="C1Q DOMAIN-CONTAINING PROTEIN"/>
    <property type="match status" value="1"/>
</dbReference>
<dbReference type="PANTHER" id="PTHR22923">
    <property type="entry name" value="CEREBELLIN-RELATED"/>
    <property type="match status" value="1"/>
</dbReference>
<dbReference type="Proteomes" id="UP001195483">
    <property type="component" value="Unassembled WGS sequence"/>
</dbReference>
<dbReference type="PRINTS" id="PR00007">
    <property type="entry name" value="COMPLEMNTC1Q"/>
</dbReference>
<keyword evidence="3" id="KW-0732">Signal</keyword>
<dbReference type="SMART" id="SM00110">
    <property type="entry name" value="C1Q"/>
    <property type="match status" value="1"/>
</dbReference>
<keyword evidence="7" id="KW-1185">Reference proteome</keyword>
<dbReference type="Gene3D" id="2.60.120.40">
    <property type="match status" value="1"/>
</dbReference>
<dbReference type="GO" id="GO:0005576">
    <property type="term" value="C:extracellular region"/>
    <property type="evidence" value="ECO:0007669"/>
    <property type="project" value="UniProtKB-SubCell"/>
</dbReference>
<dbReference type="InterPro" id="IPR050822">
    <property type="entry name" value="Cerebellin_Synaptic_Org"/>
</dbReference>
<keyword evidence="4" id="KW-0175">Coiled coil</keyword>
<reference evidence="6" key="1">
    <citation type="journal article" date="2021" name="Genome Biol. Evol.">
        <title>A High-Quality Reference Genome for a Parasitic Bivalve with Doubly Uniparental Inheritance (Bivalvia: Unionida).</title>
        <authorList>
            <person name="Smith C.H."/>
        </authorList>
    </citation>
    <scope>NUCLEOTIDE SEQUENCE</scope>
    <source>
        <strain evidence="6">CHS0354</strain>
    </source>
</reference>
<evidence type="ECO:0000256" key="3">
    <source>
        <dbReference type="ARBA" id="ARBA00022729"/>
    </source>
</evidence>
<evidence type="ECO:0000256" key="4">
    <source>
        <dbReference type="SAM" id="Coils"/>
    </source>
</evidence>
<accession>A0AAE0W3E9</accession>
<comment type="caution">
    <text evidence="6">The sequence shown here is derived from an EMBL/GenBank/DDBJ whole genome shotgun (WGS) entry which is preliminary data.</text>
</comment>
<keyword evidence="2" id="KW-0964">Secreted</keyword>
<evidence type="ECO:0000256" key="1">
    <source>
        <dbReference type="ARBA" id="ARBA00004613"/>
    </source>
</evidence>
<sequence>MVRKYNLFSTFVIYVIIWRINGQLTQDLTQSLLILISEENTLRGVMEREAEQLSAEIIQLQTERQQAQCGCTNNSSPFAFSAALSSTISNLGQRQQVVFDKVINNVGNGYDARHGTFTAQVAGVYEFSVTILSNGGNFIGAEIVKNGEPVAKARTGDASYYTMGTNIVTLQLQKSDDVWVEHISETDSNKLEGQLFTTFSGYLIQ</sequence>
<comment type="subcellular location">
    <subcellularLocation>
        <location evidence="1">Secreted</location>
    </subcellularLocation>
</comment>
<dbReference type="PROSITE" id="PS50871">
    <property type="entry name" value="C1Q"/>
    <property type="match status" value="1"/>
</dbReference>
<feature type="coiled-coil region" evidence="4">
    <location>
        <begin position="43"/>
        <end position="70"/>
    </location>
</feature>
<dbReference type="EMBL" id="JAEAOA010001886">
    <property type="protein sequence ID" value="KAK3600628.1"/>
    <property type="molecule type" value="Genomic_DNA"/>
</dbReference>
<evidence type="ECO:0000256" key="2">
    <source>
        <dbReference type="ARBA" id="ARBA00022525"/>
    </source>
</evidence>
<dbReference type="InterPro" id="IPR008983">
    <property type="entry name" value="Tumour_necrosis_fac-like_dom"/>
</dbReference>
<reference evidence="6" key="2">
    <citation type="journal article" date="2021" name="Genome Biol. Evol.">
        <title>Developing a high-quality reference genome for a parasitic bivalve with doubly uniparental inheritance (Bivalvia: Unionida).</title>
        <authorList>
            <person name="Smith C.H."/>
        </authorList>
    </citation>
    <scope>NUCLEOTIDE SEQUENCE</scope>
    <source>
        <strain evidence="6">CHS0354</strain>
        <tissue evidence="6">Mantle</tissue>
    </source>
</reference>
<reference evidence="6" key="3">
    <citation type="submission" date="2023-05" db="EMBL/GenBank/DDBJ databases">
        <authorList>
            <person name="Smith C.H."/>
        </authorList>
    </citation>
    <scope>NUCLEOTIDE SEQUENCE</scope>
    <source>
        <strain evidence="6">CHS0354</strain>
        <tissue evidence="6">Mantle</tissue>
    </source>
</reference>
<dbReference type="InterPro" id="IPR001073">
    <property type="entry name" value="C1q_dom"/>
</dbReference>
<evidence type="ECO:0000313" key="7">
    <source>
        <dbReference type="Proteomes" id="UP001195483"/>
    </source>
</evidence>
<name>A0AAE0W3E9_9BIVA</name>
<evidence type="ECO:0000259" key="5">
    <source>
        <dbReference type="PROSITE" id="PS50871"/>
    </source>
</evidence>
<protein>
    <recommendedName>
        <fullName evidence="5">C1q domain-containing protein</fullName>
    </recommendedName>
</protein>
<dbReference type="Pfam" id="PF00386">
    <property type="entry name" value="C1q"/>
    <property type="match status" value="1"/>
</dbReference>
<organism evidence="6 7">
    <name type="scientific">Potamilus streckersoni</name>
    <dbReference type="NCBI Taxonomy" id="2493646"/>
    <lineage>
        <taxon>Eukaryota</taxon>
        <taxon>Metazoa</taxon>
        <taxon>Spiralia</taxon>
        <taxon>Lophotrochozoa</taxon>
        <taxon>Mollusca</taxon>
        <taxon>Bivalvia</taxon>
        <taxon>Autobranchia</taxon>
        <taxon>Heteroconchia</taxon>
        <taxon>Palaeoheterodonta</taxon>
        <taxon>Unionida</taxon>
        <taxon>Unionoidea</taxon>
        <taxon>Unionidae</taxon>
        <taxon>Ambleminae</taxon>
        <taxon>Lampsilini</taxon>
        <taxon>Potamilus</taxon>
    </lineage>
</organism>
<evidence type="ECO:0000313" key="6">
    <source>
        <dbReference type="EMBL" id="KAK3600628.1"/>
    </source>
</evidence>
<dbReference type="SUPFAM" id="SSF49842">
    <property type="entry name" value="TNF-like"/>
    <property type="match status" value="1"/>
</dbReference>
<gene>
    <name evidence="6" type="ORF">CHS0354_031542</name>
</gene>
<proteinExistence type="predicted"/>
<feature type="domain" description="C1q" evidence="5">
    <location>
        <begin position="73"/>
        <end position="205"/>
    </location>
</feature>